<gene>
    <name evidence="2" type="ORF">LTRI10_LOCUS36049</name>
</gene>
<proteinExistence type="predicted"/>
<evidence type="ECO:0000256" key="1">
    <source>
        <dbReference type="SAM" id="MobiDB-lite"/>
    </source>
</evidence>
<accession>A0AAV2FBL6</accession>
<dbReference type="Proteomes" id="UP001497516">
    <property type="component" value="Chromosome 6"/>
</dbReference>
<organism evidence="2 3">
    <name type="scientific">Linum trigynum</name>
    <dbReference type="NCBI Taxonomy" id="586398"/>
    <lineage>
        <taxon>Eukaryota</taxon>
        <taxon>Viridiplantae</taxon>
        <taxon>Streptophyta</taxon>
        <taxon>Embryophyta</taxon>
        <taxon>Tracheophyta</taxon>
        <taxon>Spermatophyta</taxon>
        <taxon>Magnoliopsida</taxon>
        <taxon>eudicotyledons</taxon>
        <taxon>Gunneridae</taxon>
        <taxon>Pentapetalae</taxon>
        <taxon>rosids</taxon>
        <taxon>fabids</taxon>
        <taxon>Malpighiales</taxon>
        <taxon>Linaceae</taxon>
        <taxon>Linum</taxon>
    </lineage>
</organism>
<dbReference type="AlphaFoldDB" id="A0AAV2FBL6"/>
<reference evidence="2 3" key="1">
    <citation type="submission" date="2024-04" db="EMBL/GenBank/DDBJ databases">
        <authorList>
            <person name="Fracassetti M."/>
        </authorList>
    </citation>
    <scope>NUCLEOTIDE SEQUENCE [LARGE SCALE GENOMIC DNA]</scope>
</reference>
<protein>
    <submittedName>
        <fullName evidence="2">Uncharacterized protein</fullName>
    </submittedName>
</protein>
<dbReference type="EMBL" id="OZ034819">
    <property type="protein sequence ID" value="CAL1395628.1"/>
    <property type="molecule type" value="Genomic_DNA"/>
</dbReference>
<evidence type="ECO:0000313" key="2">
    <source>
        <dbReference type="EMBL" id="CAL1395628.1"/>
    </source>
</evidence>
<name>A0AAV2FBL6_9ROSI</name>
<feature type="compositionally biased region" description="Basic and acidic residues" evidence="1">
    <location>
        <begin position="56"/>
        <end position="66"/>
    </location>
</feature>
<sequence length="73" mass="7974">MWYLSTPPSSATSVVATVSHRRTFSGFGDGNLLSPQSSTCVWSEVMEMGGCESGNEMERNEREGQKVWDLGGQ</sequence>
<evidence type="ECO:0000313" key="3">
    <source>
        <dbReference type="Proteomes" id="UP001497516"/>
    </source>
</evidence>
<feature type="region of interest" description="Disordered" evidence="1">
    <location>
        <begin position="52"/>
        <end position="73"/>
    </location>
</feature>
<keyword evidence="3" id="KW-1185">Reference proteome</keyword>